<dbReference type="Proteomes" id="UP001230649">
    <property type="component" value="Unassembled WGS sequence"/>
</dbReference>
<gene>
    <name evidence="1" type="ORF">QFC20_007775</name>
</gene>
<feature type="non-terminal residue" evidence="1">
    <location>
        <position position="1"/>
    </location>
</feature>
<evidence type="ECO:0000313" key="1">
    <source>
        <dbReference type="EMBL" id="KAJ9090945.1"/>
    </source>
</evidence>
<accession>A0ACC2UW97</accession>
<evidence type="ECO:0000313" key="2">
    <source>
        <dbReference type="Proteomes" id="UP001230649"/>
    </source>
</evidence>
<proteinExistence type="predicted"/>
<keyword evidence="2" id="KW-1185">Reference proteome</keyword>
<sequence>AVGVARAGTYDAPREVSVEVTRWTSAPPCAWFSLTLEVTYAALGFSVPLTFENTVDAVPFAEVAEWGIEVEIEITAVENEVSSSSRARISNTCGTTCAFFPATERPDAAYGTRSGACFGRNGR</sequence>
<organism evidence="1 2">
    <name type="scientific">Naganishia adeliensis</name>
    <dbReference type="NCBI Taxonomy" id="92952"/>
    <lineage>
        <taxon>Eukaryota</taxon>
        <taxon>Fungi</taxon>
        <taxon>Dikarya</taxon>
        <taxon>Basidiomycota</taxon>
        <taxon>Agaricomycotina</taxon>
        <taxon>Tremellomycetes</taxon>
        <taxon>Filobasidiales</taxon>
        <taxon>Filobasidiaceae</taxon>
        <taxon>Naganishia</taxon>
    </lineage>
</organism>
<comment type="caution">
    <text evidence="1">The sequence shown here is derived from an EMBL/GenBank/DDBJ whole genome shotgun (WGS) entry which is preliminary data.</text>
</comment>
<name>A0ACC2UW97_9TREE</name>
<reference evidence="1" key="1">
    <citation type="submission" date="2023-04" db="EMBL/GenBank/DDBJ databases">
        <title>Draft Genome sequencing of Naganishia species isolated from polar environments using Oxford Nanopore Technology.</title>
        <authorList>
            <person name="Leo P."/>
            <person name="Venkateswaran K."/>
        </authorList>
    </citation>
    <scope>NUCLEOTIDE SEQUENCE</scope>
    <source>
        <strain evidence="1">MNA-CCFEE 5262</strain>
    </source>
</reference>
<protein>
    <submittedName>
        <fullName evidence="1">Uncharacterized protein</fullName>
    </submittedName>
</protein>
<dbReference type="EMBL" id="JASBWS010000219">
    <property type="protein sequence ID" value="KAJ9090945.1"/>
    <property type="molecule type" value="Genomic_DNA"/>
</dbReference>